<feature type="region of interest" description="Disordered" evidence="3">
    <location>
        <begin position="20"/>
        <end position="42"/>
    </location>
</feature>
<evidence type="ECO:0000313" key="4">
    <source>
        <dbReference type="EMBL" id="CBY09964.1"/>
    </source>
</evidence>
<dbReference type="GO" id="GO:0005737">
    <property type="term" value="C:cytoplasm"/>
    <property type="evidence" value="ECO:0007669"/>
    <property type="project" value="UniProtKB-SubCell"/>
</dbReference>
<dbReference type="PANTHER" id="PTHR13391">
    <property type="entry name" value="MITOCHONDRIAL DISTRIBUTION REGULATOR MISATO"/>
    <property type="match status" value="1"/>
</dbReference>
<dbReference type="Proteomes" id="UP000001307">
    <property type="component" value="Unassembled WGS sequence"/>
</dbReference>
<evidence type="ECO:0000256" key="2">
    <source>
        <dbReference type="ARBA" id="ARBA00022490"/>
    </source>
</evidence>
<dbReference type="AlphaFoldDB" id="E4XH16"/>
<evidence type="ECO:0000256" key="1">
    <source>
        <dbReference type="ARBA" id="ARBA00004496"/>
    </source>
</evidence>
<dbReference type="InterPro" id="IPR036525">
    <property type="entry name" value="Tubulin/FtsZ_GTPase_sf"/>
</dbReference>
<reference evidence="4" key="1">
    <citation type="journal article" date="2010" name="Science">
        <title>Plasticity of animal genome architecture unmasked by rapid evolution of a pelagic tunicate.</title>
        <authorList>
            <person name="Denoeud F."/>
            <person name="Henriet S."/>
            <person name="Mungpakdee S."/>
            <person name="Aury J.M."/>
            <person name="Da Silva C."/>
            <person name="Brinkmann H."/>
            <person name="Mikhaleva J."/>
            <person name="Olsen L.C."/>
            <person name="Jubin C."/>
            <person name="Canestro C."/>
            <person name="Bouquet J.M."/>
            <person name="Danks G."/>
            <person name="Poulain J."/>
            <person name="Campsteijn C."/>
            <person name="Adamski M."/>
            <person name="Cross I."/>
            <person name="Yadetie F."/>
            <person name="Muffato M."/>
            <person name="Louis A."/>
            <person name="Butcher S."/>
            <person name="Tsagkogeorga G."/>
            <person name="Konrad A."/>
            <person name="Singh S."/>
            <person name="Jensen M.F."/>
            <person name="Cong E.H."/>
            <person name="Eikeseth-Otteraa H."/>
            <person name="Noel B."/>
            <person name="Anthouard V."/>
            <person name="Porcel B.M."/>
            <person name="Kachouri-Lafond R."/>
            <person name="Nishino A."/>
            <person name="Ugolini M."/>
            <person name="Chourrout P."/>
            <person name="Nishida H."/>
            <person name="Aasland R."/>
            <person name="Huzurbazar S."/>
            <person name="Westhof E."/>
            <person name="Delsuc F."/>
            <person name="Lehrach H."/>
            <person name="Reinhardt R."/>
            <person name="Weissenbach J."/>
            <person name="Roy S.W."/>
            <person name="Artiguenave F."/>
            <person name="Postlethwait J.H."/>
            <person name="Manak J.R."/>
            <person name="Thompson E.M."/>
            <person name="Jaillon O."/>
            <person name="Du Pasquier L."/>
            <person name="Boudinot P."/>
            <person name="Liberles D.A."/>
            <person name="Volff J.N."/>
            <person name="Philippe H."/>
            <person name="Lenhard B."/>
            <person name="Roest Crollius H."/>
            <person name="Wincker P."/>
            <person name="Chourrout D."/>
        </authorList>
    </citation>
    <scope>NUCLEOTIDE SEQUENCE [LARGE SCALE GENOMIC DNA]</scope>
</reference>
<evidence type="ECO:0000256" key="3">
    <source>
        <dbReference type="SAM" id="MobiDB-lite"/>
    </source>
</evidence>
<dbReference type="Gene3D" id="3.40.50.1440">
    <property type="entry name" value="Tubulin/FtsZ, GTPase domain"/>
    <property type="match status" value="1"/>
</dbReference>
<feature type="compositionally biased region" description="Basic and acidic residues" evidence="3">
    <location>
        <begin position="28"/>
        <end position="41"/>
    </location>
</feature>
<organism evidence="4">
    <name type="scientific">Oikopleura dioica</name>
    <name type="common">Tunicate</name>
    <dbReference type="NCBI Taxonomy" id="34765"/>
    <lineage>
        <taxon>Eukaryota</taxon>
        <taxon>Metazoa</taxon>
        <taxon>Chordata</taxon>
        <taxon>Tunicata</taxon>
        <taxon>Appendicularia</taxon>
        <taxon>Copelata</taxon>
        <taxon>Oikopleuridae</taxon>
        <taxon>Oikopleura</taxon>
    </lineage>
</organism>
<evidence type="ECO:0000313" key="5">
    <source>
        <dbReference type="Proteomes" id="UP000001307"/>
    </source>
</evidence>
<dbReference type="SUPFAM" id="SSF52490">
    <property type="entry name" value="Tubulin nucleotide-binding domain-like"/>
    <property type="match status" value="1"/>
</dbReference>
<dbReference type="InParanoid" id="E4XH16"/>
<keyword evidence="2" id="KW-0963">Cytoplasm</keyword>
<comment type="subcellular location">
    <subcellularLocation>
        <location evidence="1">Cytoplasm</location>
    </subcellularLocation>
</comment>
<evidence type="ECO:0008006" key="6">
    <source>
        <dbReference type="Google" id="ProtNLM"/>
    </source>
</evidence>
<dbReference type="EMBL" id="FN653050">
    <property type="protein sequence ID" value="CBY09964.1"/>
    <property type="molecule type" value="Genomic_DNA"/>
</dbReference>
<gene>
    <name evidence="4" type="ORF">GSOID_T00010782001</name>
</gene>
<keyword evidence="5" id="KW-1185">Reference proteome</keyword>
<sequence length="407" mass="46068">MPGAGLAPKIDSDYSRLHAVPNQNSSFQDEKEATKASLNDRTDEELVESQIENWDGGVEVHRSQTVKTGWSSKWNKSWTQFRYPSLVTLPELHNASPPELTSYTAGFERMSENKYMEQVEDAVRVMAEESDRVEGFVYLADCFDGFAGGIEKVIEMNLDDYHRRSLLFNFEDPENQKSTPFSLVSKALTLQSQADLIVPLWSPQSNTTEEQSSGLSSVISNVMYLLEGIHISAVQHQLSPFSRQKIVQTMSLNARGSINEMMKMKPQDVERNLHWMDWKSIAHPSYKPRKSFQPRSIVNVCLGQVTKSQYSNSLENDLSLWYNRHLRCAAQSVVMPSSESIVDTASLISLRTTNAIHEYLACLLQRVKKFPCKLSGFEDDDWAEKVENLATLRDQTSPTDGFSSDSD</sequence>
<name>E4XH16_OIKDI</name>
<dbReference type="InterPro" id="IPR049942">
    <property type="entry name" value="DML1/Misato"/>
</dbReference>
<dbReference type="PANTHER" id="PTHR13391:SF0">
    <property type="entry name" value="PROTEIN MISATO HOMOLOG 1"/>
    <property type="match status" value="1"/>
</dbReference>
<accession>E4XH16</accession>
<protein>
    <recommendedName>
        <fullName evidence="6">DML1/Misato tubulin domain-containing protein</fullName>
    </recommendedName>
</protein>
<proteinExistence type="predicted"/>
<dbReference type="GO" id="GO:0007005">
    <property type="term" value="P:mitochondrion organization"/>
    <property type="evidence" value="ECO:0007669"/>
    <property type="project" value="InterPro"/>
</dbReference>
<dbReference type="OrthoDB" id="271881at2759"/>